<evidence type="ECO:0000313" key="3">
    <source>
        <dbReference type="EMBL" id="KAK8928472.1"/>
    </source>
</evidence>
<sequence>MNCAVIHIREKLRVAQERYEKYANRRRVDLEFVVGDLVFLKVSPMSGVKRFGRNHKLDPRYVGPFQILERIGVSAYRLELPASFPGVHDVFHVSQLRKCVRSDRQILDSKRINTSSSPIPSPEPERREREREYFVNLLVAAAGAPVLGIFNRA</sequence>
<gene>
    <name evidence="3" type="ORF">KSP39_PZI017897</name>
</gene>
<evidence type="ECO:0000256" key="1">
    <source>
        <dbReference type="SAM" id="Phobius"/>
    </source>
</evidence>
<dbReference type="PANTHER" id="PTHR46148:SF57">
    <property type="entry name" value="OS12G0499874 PROTEIN"/>
    <property type="match status" value="1"/>
</dbReference>
<keyword evidence="4" id="KW-1185">Reference proteome</keyword>
<protein>
    <recommendedName>
        <fullName evidence="2">Tf2-1-like SH3-like domain-containing protein</fullName>
    </recommendedName>
</protein>
<dbReference type="Proteomes" id="UP001418222">
    <property type="component" value="Unassembled WGS sequence"/>
</dbReference>
<dbReference type="AlphaFoldDB" id="A0AAP0B4T7"/>
<keyword evidence="1" id="KW-0472">Membrane</keyword>
<organism evidence="3 4">
    <name type="scientific">Platanthera zijinensis</name>
    <dbReference type="NCBI Taxonomy" id="2320716"/>
    <lineage>
        <taxon>Eukaryota</taxon>
        <taxon>Viridiplantae</taxon>
        <taxon>Streptophyta</taxon>
        <taxon>Embryophyta</taxon>
        <taxon>Tracheophyta</taxon>
        <taxon>Spermatophyta</taxon>
        <taxon>Magnoliopsida</taxon>
        <taxon>Liliopsida</taxon>
        <taxon>Asparagales</taxon>
        <taxon>Orchidaceae</taxon>
        <taxon>Orchidoideae</taxon>
        <taxon>Orchideae</taxon>
        <taxon>Orchidinae</taxon>
        <taxon>Platanthera</taxon>
    </lineage>
</organism>
<feature type="transmembrane region" description="Helical" evidence="1">
    <location>
        <begin position="133"/>
        <end position="150"/>
    </location>
</feature>
<evidence type="ECO:0000259" key="2">
    <source>
        <dbReference type="Pfam" id="PF24626"/>
    </source>
</evidence>
<comment type="caution">
    <text evidence="3">The sequence shown here is derived from an EMBL/GenBank/DDBJ whole genome shotgun (WGS) entry which is preliminary data.</text>
</comment>
<keyword evidence="1" id="KW-1133">Transmembrane helix</keyword>
<dbReference type="PANTHER" id="PTHR46148">
    <property type="entry name" value="CHROMO DOMAIN-CONTAINING PROTEIN"/>
    <property type="match status" value="1"/>
</dbReference>
<dbReference type="Pfam" id="PF24626">
    <property type="entry name" value="SH3_Tf2-1"/>
    <property type="match status" value="1"/>
</dbReference>
<reference evidence="3 4" key="1">
    <citation type="journal article" date="2022" name="Nat. Plants">
        <title>Genomes of leafy and leafless Platanthera orchids illuminate the evolution of mycoheterotrophy.</title>
        <authorList>
            <person name="Li M.H."/>
            <person name="Liu K.W."/>
            <person name="Li Z."/>
            <person name="Lu H.C."/>
            <person name="Ye Q.L."/>
            <person name="Zhang D."/>
            <person name="Wang J.Y."/>
            <person name="Li Y.F."/>
            <person name="Zhong Z.M."/>
            <person name="Liu X."/>
            <person name="Yu X."/>
            <person name="Liu D.K."/>
            <person name="Tu X.D."/>
            <person name="Liu B."/>
            <person name="Hao Y."/>
            <person name="Liao X.Y."/>
            <person name="Jiang Y.T."/>
            <person name="Sun W.H."/>
            <person name="Chen J."/>
            <person name="Chen Y.Q."/>
            <person name="Ai Y."/>
            <person name="Zhai J.W."/>
            <person name="Wu S.S."/>
            <person name="Zhou Z."/>
            <person name="Hsiao Y.Y."/>
            <person name="Wu W.L."/>
            <person name="Chen Y.Y."/>
            <person name="Lin Y.F."/>
            <person name="Hsu J.L."/>
            <person name="Li C.Y."/>
            <person name="Wang Z.W."/>
            <person name="Zhao X."/>
            <person name="Zhong W.Y."/>
            <person name="Ma X.K."/>
            <person name="Ma L."/>
            <person name="Huang J."/>
            <person name="Chen G.Z."/>
            <person name="Huang M.Z."/>
            <person name="Huang L."/>
            <person name="Peng D.H."/>
            <person name="Luo Y.B."/>
            <person name="Zou S.Q."/>
            <person name="Chen S.P."/>
            <person name="Lan S."/>
            <person name="Tsai W.C."/>
            <person name="Van de Peer Y."/>
            <person name="Liu Z.J."/>
        </authorList>
    </citation>
    <scope>NUCLEOTIDE SEQUENCE [LARGE SCALE GENOMIC DNA]</scope>
    <source>
        <strain evidence="3">Lor287</strain>
    </source>
</reference>
<dbReference type="EMBL" id="JBBWWQ010000015">
    <property type="protein sequence ID" value="KAK8928472.1"/>
    <property type="molecule type" value="Genomic_DNA"/>
</dbReference>
<evidence type="ECO:0000313" key="4">
    <source>
        <dbReference type="Proteomes" id="UP001418222"/>
    </source>
</evidence>
<name>A0AAP0B4T7_9ASPA</name>
<keyword evidence="1" id="KW-0812">Transmembrane</keyword>
<accession>A0AAP0B4T7</accession>
<dbReference type="InterPro" id="IPR056924">
    <property type="entry name" value="SH3_Tf2-1"/>
</dbReference>
<feature type="domain" description="Tf2-1-like SH3-like" evidence="2">
    <location>
        <begin position="35"/>
        <end position="100"/>
    </location>
</feature>
<proteinExistence type="predicted"/>